<evidence type="ECO:0000256" key="1">
    <source>
        <dbReference type="SAM" id="Phobius"/>
    </source>
</evidence>
<evidence type="ECO:0000313" key="2">
    <source>
        <dbReference type="EMBL" id="AKP67801.1"/>
    </source>
</evidence>
<keyword evidence="1" id="KW-0812">Transmembrane</keyword>
<organism evidence="2 3">
    <name type="scientific">Companilactobacillus ginsenosidimutans</name>
    <dbReference type="NCBI Taxonomy" id="1007676"/>
    <lineage>
        <taxon>Bacteria</taxon>
        <taxon>Bacillati</taxon>
        <taxon>Bacillota</taxon>
        <taxon>Bacilli</taxon>
        <taxon>Lactobacillales</taxon>
        <taxon>Lactobacillaceae</taxon>
        <taxon>Companilactobacillus</taxon>
    </lineage>
</organism>
<dbReference type="Proteomes" id="UP000036106">
    <property type="component" value="Chromosome"/>
</dbReference>
<keyword evidence="1" id="KW-0472">Membrane</keyword>
<feature type="transmembrane region" description="Helical" evidence="1">
    <location>
        <begin position="91"/>
        <end position="109"/>
    </location>
</feature>
<name>A0A0H4QL14_9LACO</name>
<feature type="transmembrane region" description="Helical" evidence="1">
    <location>
        <begin position="66"/>
        <end position="85"/>
    </location>
</feature>
<proteinExistence type="predicted"/>
<reference evidence="3" key="1">
    <citation type="submission" date="2015-07" db="EMBL/GenBank/DDBJ databases">
        <title>Lactobacillus ginsenosidimutans/EMML 3141/ whole genome sequencing.</title>
        <authorList>
            <person name="Kim M.K."/>
            <person name="Im W.-T."/>
            <person name="Srinivasan S."/>
            <person name="Lee J.-J."/>
        </authorList>
    </citation>
    <scope>NUCLEOTIDE SEQUENCE [LARGE SCALE GENOMIC DNA]</scope>
    <source>
        <strain evidence="3">EMML 3041</strain>
    </source>
</reference>
<keyword evidence="1" id="KW-1133">Transmembrane helix</keyword>
<feature type="transmembrane region" description="Helical" evidence="1">
    <location>
        <begin position="9"/>
        <end position="29"/>
    </location>
</feature>
<dbReference type="RefSeq" id="WP_048705396.1">
    <property type="nucleotide sequence ID" value="NZ_CP012034.1"/>
</dbReference>
<dbReference type="PATRIC" id="fig|1007676.4.peg.1989"/>
<gene>
    <name evidence="2" type="ORF">ABM34_09825</name>
</gene>
<dbReference type="EMBL" id="CP012034">
    <property type="protein sequence ID" value="AKP67801.1"/>
    <property type="molecule type" value="Genomic_DNA"/>
</dbReference>
<protein>
    <submittedName>
        <fullName evidence="2">Uncharacterized protein</fullName>
    </submittedName>
</protein>
<evidence type="ECO:0000313" key="3">
    <source>
        <dbReference type="Proteomes" id="UP000036106"/>
    </source>
</evidence>
<dbReference type="AlphaFoldDB" id="A0A0H4QL14"/>
<dbReference type="KEGG" id="lgn:ABM34_09825"/>
<feature type="transmembrane region" description="Helical" evidence="1">
    <location>
        <begin position="35"/>
        <end position="54"/>
    </location>
</feature>
<keyword evidence="3" id="KW-1185">Reference proteome</keyword>
<sequence length="120" mass="13096">MTTKARHQLLITSVILIILAVILIASLNLLHGVNWIVVSTSFVAVIIGLSSPAIVKPAIKPKMFKVVFSSSIILVAIIIILNLFVKAKLMIGVGLVYFIACQISAIVLLQENRQNKNKHI</sequence>
<accession>A0A0H4QL14</accession>